<dbReference type="Pfam" id="PF01957">
    <property type="entry name" value="NfeD"/>
    <property type="match status" value="1"/>
</dbReference>
<evidence type="ECO:0000256" key="5">
    <source>
        <dbReference type="SAM" id="Phobius"/>
    </source>
</evidence>
<evidence type="ECO:0000256" key="2">
    <source>
        <dbReference type="ARBA" id="ARBA00022692"/>
    </source>
</evidence>
<keyword evidence="4 5" id="KW-0472">Membrane</keyword>
<protein>
    <submittedName>
        <fullName evidence="9">NfeD family protein</fullName>
    </submittedName>
</protein>
<feature type="domain" description="NfeD-like C-terminal" evidence="6">
    <location>
        <begin position="391"/>
        <end position="443"/>
    </location>
</feature>
<evidence type="ECO:0000256" key="3">
    <source>
        <dbReference type="ARBA" id="ARBA00022989"/>
    </source>
</evidence>
<name>A0ABZ2YDG7_9BACT</name>
<evidence type="ECO:0000256" key="4">
    <source>
        <dbReference type="ARBA" id="ARBA00023136"/>
    </source>
</evidence>
<dbReference type="InterPro" id="IPR002810">
    <property type="entry name" value="NfeD-like_C"/>
</dbReference>
<dbReference type="Proteomes" id="UP001461341">
    <property type="component" value="Chromosome"/>
</dbReference>
<keyword evidence="2 5" id="KW-0812">Transmembrane</keyword>
<keyword evidence="3 5" id="KW-1133">Transmembrane helix</keyword>
<feature type="transmembrane region" description="Helical" evidence="5">
    <location>
        <begin position="341"/>
        <end position="362"/>
    </location>
</feature>
<accession>A0ABZ2YDG7</accession>
<dbReference type="RefSeq" id="WP_369019193.1">
    <property type="nucleotide sequence ID" value="NZ_CP121689.1"/>
</dbReference>
<feature type="domain" description="NfeD integral membrane" evidence="7">
    <location>
        <begin position="240"/>
        <end position="356"/>
    </location>
</feature>
<organism evidence="9 10">
    <name type="scientific">Thermatribacter velox</name>
    <dbReference type="NCBI Taxonomy" id="3039681"/>
    <lineage>
        <taxon>Bacteria</taxon>
        <taxon>Pseudomonadati</taxon>
        <taxon>Atribacterota</taxon>
        <taxon>Atribacteria</taxon>
        <taxon>Atribacterales</taxon>
        <taxon>Thermatribacteraceae</taxon>
        <taxon>Thermatribacter</taxon>
    </lineage>
</organism>
<dbReference type="InterPro" id="IPR012340">
    <property type="entry name" value="NA-bd_OB-fold"/>
</dbReference>
<dbReference type="SUPFAM" id="SSF52096">
    <property type="entry name" value="ClpP/crotonase"/>
    <property type="match status" value="1"/>
</dbReference>
<dbReference type="SUPFAM" id="SSF141322">
    <property type="entry name" value="NfeD domain-like"/>
    <property type="match status" value="1"/>
</dbReference>
<evidence type="ECO:0000313" key="10">
    <source>
        <dbReference type="Proteomes" id="UP001461341"/>
    </source>
</evidence>
<keyword evidence="10" id="KW-1185">Reference proteome</keyword>
<feature type="transmembrane region" description="Helical" evidence="5">
    <location>
        <begin position="310"/>
        <end position="329"/>
    </location>
</feature>
<sequence length="449" mass="48594">MDNFFGKALIVFFILTILLAVSSSALAEQPIIWVPLKDIPDVGAVEWGLASFVKRALEEAQKRDAQAVIFEIDTFGGRVDAMLFIKDLIFKAPIKTVAFVNSKAWSAGVFIALSCEKIFITPDGSIGASEPRSGQEDVEKPDPKTVSAIRAQIEALAQARGRDPTIFAAMVDRNVEIEGLKKKGALLTLPAYLALQHQAVDGIARGREEVLEQLGFDGPLISLTPSWSELLARFLTHPAIVPLLLLLAFGGIFLEIMTPGFGIPGAVGITATALFFGGRYIAGLSGWEPLILFIAGITLLAIEILVIPGFGAVGVSGIVALVMSLYLVLRTTRILFRGTVILEMLLYLAIMGAIFLVGLFFLPKNPIWSRLGLQEKVSPPEKTQETSPYRALLGQIGTAKTILRPAGVIEIDGKSYDAISRGEFIRAGEKVVVDEVRGNKIIVIRKKED</sequence>
<proteinExistence type="predicted"/>
<dbReference type="InterPro" id="IPR029045">
    <property type="entry name" value="ClpP/crotonase-like_dom_sf"/>
</dbReference>
<dbReference type="Gene3D" id="3.90.226.10">
    <property type="entry name" value="2-enoyl-CoA Hydratase, Chain A, domain 1"/>
    <property type="match status" value="1"/>
</dbReference>
<dbReference type="Gene3D" id="2.40.50.140">
    <property type="entry name" value="Nucleic acid-binding proteins"/>
    <property type="match status" value="1"/>
</dbReference>
<evidence type="ECO:0000259" key="7">
    <source>
        <dbReference type="Pfam" id="PF24961"/>
    </source>
</evidence>
<dbReference type="CDD" id="cd07021">
    <property type="entry name" value="Clp_protease_NfeD_like"/>
    <property type="match status" value="1"/>
</dbReference>
<feature type="transmembrane region" description="Helical" evidence="5">
    <location>
        <begin position="234"/>
        <end position="254"/>
    </location>
</feature>
<dbReference type="PANTHER" id="PTHR33507:SF3">
    <property type="entry name" value="INNER MEMBRANE PROTEIN YBBJ"/>
    <property type="match status" value="1"/>
</dbReference>
<dbReference type="Pfam" id="PF24961">
    <property type="entry name" value="NfeD_membrane"/>
    <property type="match status" value="1"/>
</dbReference>
<comment type="subcellular location">
    <subcellularLocation>
        <location evidence="1">Membrane</location>
        <topology evidence="1">Multi-pass membrane protein</topology>
    </subcellularLocation>
</comment>
<evidence type="ECO:0000256" key="1">
    <source>
        <dbReference type="ARBA" id="ARBA00004141"/>
    </source>
</evidence>
<dbReference type="InterPro" id="IPR056738">
    <property type="entry name" value="NfeD1b_N"/>
</dbReference>
<dbReference type="InterPro" id="IPR056739">
    <property type="entry name" value="NfeD_membrane"/>
</dbReference>
<dbReference type="Pfam" id="PF25145">
    <property type="entry name" value="NfeD1b_N"/>
    <property type="match status" value="1"/>
</dbReference>
<feature type="domain" description="NfeD1b N-terminal" evidence="8">
    <location>
        <begin position="39"/>
        <end position="218"/>
    </location>
</feature>
<evidence type="ECO:0000259" key="6">
    <source>
        <dbReference type="Pfam" id="PF01957"/>
    </source>
</evidence>
<gene>
    <name evidence="9" type="ORF">QBE54_04695</name>
</gene>
<evidence type="ECO:0000259" key="8">
    <source>
        <dbReference type="Pfam" id="PF25145"/>
    </source>
</evidence>
<evidence type="ECO:0000313" key="9">
    <source>
        <dbReference type="EMBL" id="WZL77026.1"/>
    </source>
</evidence>
<dbReference type="InterPro" id="IPR052165">
    <property type="entry name" value="Membrane_assoc_protease"/>
</dbReference>
<dbReference type="EMBL" id="CP121689">
    <property type="protein sequence ID" value="WZL77026.1"/>
    <property type="molecule type" value="Genomic_DNA"/>
</dbReference>
<feature type="transmembrane region" description="Helical" evidence="5">
    <location>
        <begin position="287"/>
        <end position="305"/>
    </location>
</feature>
<dbReference type="PANTHER" id="PTHR33507">
    <property type="entry name" value="INNER MEMBRANE PROTEIN YBBJ"/>
    <property type="match status" value="1"/>
</dbReference>
<reference evidence="9 10" key="1">
    <citation type="submission" date="2023-03" db="EMBL/GenBank/DDBJ databases">
        <title>Novel Species.</title>
        <authorList>
            <person name="Ma S."/>
        </authorList>
    </citation>
    <scope>NUCLEOTIDE SEQUENCE [LARGE SCALE GENOMIC DNA]</scope>
    <source>
        <strain evidence="9 10">B11</strain>
    </source>
</reference>
<feature type="transmembrane region" description="Helical" evidence="5">
    <location>
        <begin position="261"/>
        <end position="281"/>
    </location>
</feature>